<comment type="caution">
    <text evidence="2">The sequence shown here is derived from an EMBL/GenBank/DDBJ whole genome shotgun (WGS) entry which is preliminary data.</text>
</comment>
<dbReference type="GO" id="GO:0003824">
    <property type="term" value="F:catalytic activity"/>
    <property type="evidence" value="ECO:0007669"/>
    <property type="project" value="InterPro"/>
</dbReference>
<accession>A0A916JA59</accession>
<organism evidence="2 3">
    <name type="scientific">Georgfuchsia toluolica</name>
    <dbReference type="NCBI Taxonomy" id="424218"/>
    <lineage>
        <taxon>Bacteria</taxon>
        <taxon>Pseudomonadati</taxon>
        <taxon>Pseudomonadota</taxon>
        <taxon>Betaproteobacteria</taxon>
        <taxon>Nitrosomonadales</taxon>
        <taxon>Sterolibacteriaceae</taxon>
        <taxon>Georgfuchsia</taxon>
    </lineage>
</organism>
<dbReference type="Proteomes" id="UP000742786">
    <property type="component" value="Unassembled WGS sequence"/>
</dbReference>
<feature type="domain" description="Hydantoinase B/oxoprolinase" evidence="1">
    <location>
        <begin position="39"/>
        <end position="618"/>
    </location>
</feature>
<dbReference type="Pfam" id="PF02538">
    <property type="entry name" value="Hydantoinase_B"/>
    <property type="match status" value="1"/>
</dbReference>
<gene>
    <name evidence="2" type="ORF">GTOL_13056</name>
</gene>
<evidence type="ECO:0000259" key="1">
    <source>
        <dbReference type="Pfam" id="PF02538"/>
    </source>
</evidence>
<protein>
    <recommendedName>
        <fullName evidence="1">Hydantoinase B/oxoprolinase domain-containing protein</fullName>
    </recommendedName>
</protein>
<evidence type="ECO:0000313" key="2">
    <source>
        <dbReference type="EMBL" id="CAG4885173.1"/>
    </source>
</evidence>
<dbReference type="InterPro" id="IPR003692">
    <property type="entry name" value="Hydantoinase_B"/>
</dbReference>
<evidence type="ECO:0000313" key="3">
    <source>
        <dbReference type="Proteomes" id="UP000742786"/>
    </source>
</evidence>
<dbReference type="AlphaFoldDB" id="A0A916JA59"/>
<sequence>MEYLKKFSSLQERIEARNRITKETGHYWGLRELALNKKDPIKFNRFNSRIVAAVTTARETAKYVSASPSAVSMGELVFGLMTTEGDCMSASLGLVGHSAGFPIIIEKFAKLKYDEKVGINDGDVWDVNDPLYGAVHAADCVTFLPIVYKGEHIGWAAGVNHIGEVGAMIPGSVPTIAPNIFVEGHEYSITKSGENLTYYPWWEEEWRRRTRSGDMAVFDAKMRLAGVVMLRNRILEICEEFGADYVKEAFYEIMERERATMQKILTERTMPGRYSFPFLQPIRYKGKLGDLMPEANKDWLTHWPLEFTLSEGRIKYDLSGSSAEDWHHYNMYEGALKFGLNLGWFFLFLVGENVHTANMYLFDIIRPEGSVTNPANPFVGTPCGAVSGCRVGEGSMFRIIAKSMWAKGFLEETMVFEASDYNIYGMSGVFENGKPWAMSNFSLAGGQATGARAYMDGGVCDAAGNNPESDFGEAEMWETLEPPLLMIMRGMTKDYVAHGRYRGSIGYTLGFVVNQPGKSFQFNDSCAMAEVSQHCLGANGGYPGLAHASLYFKKTNMVELMKKGQYPASLEELNQWFDEGKLTAETVIKYQGETPPIMLEHGDIVVIIAHGVEGWGEPLDRDTHRIVADLNNNFISSTTAEKIYGTVVKREAGGAWKADAKATAEIRGAMRTEREQFAIPVSEWWQEERRHVVNKKFDPLVAEMYDDCITNPQWGKMFRDFWGVDEAYSALPNK</sequence>
<name>A0A916JA59_9PROT</name>
<dbReference type="RefSeq" id="WP_220636944.1">
    <property type="nucleotide sequence ID" value="NZ_CAJQUM010000001.1"/>
</dbReference>
<dbReference type="EMBL" id="CAJQUM010000001">
    <property type="protein sequence ID" value="CAG4885173.1"/>
    <property type="molecule type" value="Genomic_DNA"/>
</dbReference>
<proteinExistence type="predicted"/>
<keyword evidence="3" id="KW-1185">Reference proteome</keyword>
<reference evidence="2" key="1">
    <citation type="submission" date="2021-04" db="EMBL/GenBank/DDBJ databases">
        <authorList>
            <person name="Hornung B."/>
        </authorList>
    </citation>
    <scope>NUCLEOTIDE SEQUENCE</scope>
    <source>
        <strain evidence="2">G5G6</strain>
    </source>
</reference>